<organism evidence="1 2">
    <name type="scientific">Pistacia integerrima</name>
    <dbReference type="NCBI Taxonomy" id="434235"/>
    <lineage>
        <taxon>Eukaryota</taxon>
        <taxon>Viridiplantae</taxon>
        <taxon>Streptophyta</taxon>
        <taxon>Embryophyta</taxon>
        <taxon>Tracheophyta</taxon>
        <taxon>Spermatophyta</taxon>
        <taxon>Magnoliopsida</taxon>
        <taxon>eudicotyledons</taxon>
        <taxon>Gunneridae</taxon>
        <taxon>Pentapetalae</taxon>
        <taxon>rosids</taxon>
        <taxon>malvids</taxon>
        <taxon>Sapindales</taxon>
        <taxon>Anacardiaceae</taxon>
        <taxon>Pistacia</taxon>
    </lineage>
</organism>
<dbReference type="Proteomes" id="UP001163603">
    <property type="component" value="Chromosome 6"/>
</dbReference>
<accession>A0ACC0YLP0</accession>
<sequence>MALRFILLATVLLFCIAQVSSDVKIEEQNIQEVKGAKRGLLTFLDCAGLCKGRCRLHSRQKVCTRACGTCCMRCNCVPPGTSGNREKCGRCYTDMTTHGNKTKCP</sequence>
<evidence type="ECO:0000313" key="1">
    <source>
        <dbReference type="EMBL" id="KAJ0039254.1"/>
    </source>
</evidence>
<reference evidence="2" key="1">
    <citation type="journal article" date="2023" name="G3 (Bethesda)">
        <title>Genome assembly and association tests identify interacting loci associated with vigor, precocity, and sex in interspecific pistachio rootstocks.</title>
        <authorList>
            <person name="Palmer W."/>
            <person name="Jacygrad E."/>
            <person name="Sagayaradj S."/>
            <person name="Cavanaugh K."/>
            <person name="Han R."/>
            <person name="Bertier L."/>
            <person name="Beede B."/>
            <person name="Kafkas S."/>
            <person name="Golino D."/>
            <person name="Preece J."/>
            <person name="Michelmore R."/>
        </authorList>
    </citation>
    <scope>NUCLEOTIDE SEQUENCE [LARGE SCALE GENOMIC DNA]</scope>
</reference>
<name>A0ACC0YLP0_9ROSI</name>
<protein>
    <submittedName>
        <fullName evidence="1">Uncharacterized protein</fullName>
    </submittedName>
</protein>
<keyword evidence="2" id="KW-1185">Reference proteome</keyword>
<evidence type="ECO:0000313" key="2">
    <source>
        <dbReference type="Proteomes" id="UP001163603"/>
    </source>
</evidence>
<proteinExistence type="predicted"/>
<comment type="caution">
    <text evidence="1">The sequence shown here is derived from an EMBL/GenBank/DDBJ whole genome shotgun (WGS) entry which is preliminary data.</text>
</comment>
<gene>
    <name evidence="1" type="ORF">Pint_23068</name>
</gene>
<dbReference type="EMBL" id="CM047741">
    <property type="protein sequence ID" value="KAJ0039254.1"/>
    <property type="molecule type" value="Genomic_DNA"/>
</dbReference>